<organism evidence="2">
    <name type="scientific">marine metagenome</name>
    <dbReference type="NCBI Taxonomy" id="408172"/>
    <lineage>
        <taxon>unclassified sequences</taxon>
        <taxon>metagenomes</taxon>
        <taxon>ecological metagenomes</taxon>
    </lineage>
</organism>
<proteinExistence type="predicted"/>
<dbReference type="AlphaFoldDB" id="A0A381NN57"/>
<sequence>MSIDLDSTEGRKQYLSEKLDDLLEGINDSYGTLLMEELLARLELTVKDFNDEMKVLCDQLVTKEKERQQLMEMLKTTDGIPAPVSDTQEPASDASEAVDPGHIEIEELDEDVPEWEKKLAKLEKK</sequence>
<dbReference type="EMBL" id="UINC01000460">
    <property type="protein sequence ID" value="SUZ55779.1"/>
    <property type="molecule type" value="Genomic_DNA"/>
</dbReference>
<gene>
    <name evidence="2" type="ORF">METZ01_LOCUS8633</name>
</gene>
<evidence type="ECO:0000256" key="1">
    <source>
        <dbReference type="SAM" id="MobiDB-lite"/>
    </source>
</evidence>
<protein>
    <submittedName>
        <fullName evidence="2">Uncharacterized protein</fullName>
    </submittedName>
</protein>
<reference evidence="2" key="1">
    <citation type="submission" date="2018-05" db="EMBL/GenBank/DDBJ databases">
        <authorList>
            <person name="Lanie J.A."/>
            <person name="Ng W.-L."/>
            <person name="Kazmierczak K.M."/>
            <person name="Andrzejewski T.M."/>
            <person name="Davidsen T.M."/>
            <person name="Wayne K.J."/>
            <person name="Tettelin H."/>
            <person name="Glass J.I."/>
            <person name="Rusch D."/>
            <person name="Podicherti R."/>
            <person name="Tsui H.-C.T."/>
            <person name="Winkler M.E."/>
        </authorList>
    </citation>
    <scope>NUCLEOTIDE SEQUENCE</scope>
</reference>
<accession>A0A381NN57</accession>
<feature type="region of interest" description="Disordered" evidence="1">
    <location>
        <begin position="75"/>
        <end position="99"/>
    </location>
</feature>
<evidence type="ECO:0000313" key="2">
    <source>
        <dbReference type="EMBL" id="SUZ55779.1"/>
    </source>
</evidence>
<name>A0A381NN57_9ZZZZ</name>